<dbReference type="InterPro" id="IPR045584">
    <property type="entry name" value="Pilin-like"/>
</dbReference>
<sequence length="342" mass="37362">MRTLKFLLSKQMRRSQGVEQVGGFTMIELLIAMILAFLVITPLMGFMINIMNTDQQEQAKANSEQEIQAALDYIARDLQQAIYIYDATGIGCLTGTADTNTPSTCPNAGTTGNQLPSPTATDRVPVLVFWKRELVSQAITITGSQKDDTFVYSLVAYYLIKDTSATWSKAARIARWQIRDGIADPSSTQTCGKYLAGQCPSPGFAPFKLDGVGTLAEKMNAWTKATATYTADSIVLVDFIDQTKTDDVPAAPAVTCPPNSASITWSKVSPNTASFNTRATGKMTSFYACVDRVNTTAQVFLRGNALARIENDSTKLNYTESKKTYFPTASVRVQGRGYLYTK</sequence>
<keyword evidence="3" id="KW-1185">Reference proteome</keyword>
<evidence type="ECO:0000313" key="3">
    <source>
        <dbReference type="Proteomes" id="UP001165986"/>
    </source>
</evidence>
<accession>A0AA40VQ24</accession>
<protein>
    <recommendedName>
        <fullName evidence="4">Prepilin-type N-terminal cleavage/methylation domain-containing protein</fullName>
    </recommendedName>
</protein>
<dbReference type="RefSeq" id="WP_191756044.1">
    <property type="nucleotide sequence ID" value="NZ_VJXY01000001.1"/>
</dbReference>
<gene>
    <name evidence="2" type="ORF">FNW02_02095</name>
</gene>
<dbReference type="NCBIfam" id="NF038304">
    <property type="entry name" value="EPS_HpsC"/>
    <property type="match status" value="1"/>
</dbReference>
<dbReference type="EMBL" id="VJXY01000001">
    <property type="protein sequence ID" value="MBD6614686.1"/>
    <property type="molecule type" value="Genomic_DNA"/>
</dbReference>
<feature type="transmembrane region" description="Helical" evidence="1">
    <location>
        <begin position="21"/>
        <end position="48"/>
    </location>
</feature>
<keyword evidence="1" id="KW-0472">Membrane</keyword>
<organism evidence="2 3">
    <name type="scientific">Komarekiella delphini-convector SJRDD-AB1</name>
    <dbReference type="NCBI Taxonomy" id="2593771"/>
    <lineage>
        <taxon>Bacteria</taxon>
        <taxon>Bacillati</taxon>
        <taxon>Cyanobacteriota</taxon>
        <taxon>Cyanophyceae</taxon>
        <taxon>Nostocales</taxon>
        <taxon>Nostocaceae</taxon>
        <taxon>Komarekiella</taxon>
        <taxon>Komarekiella delphini-convector</taxon>
    </lineage>
</organism>
<reference evidence="2" key="1">
    <citation type="submission" date="2019-07" db="EMBL/GenBank/DDBJ databases">
        <title>Toxilogical consequences of a new and cryptic species of cyanobacteria (Komarekiella delphini-convector) recovered from the epidermis of a bottlenose dolphin and 1500 ft. in the air.</title>
        <authorList>
            <person name="Brown A.O."/>
            <person name="Dvorak P."/>
            <person name="Villanueva C.D."/>
            <person name="Foss A.J."/>
            <person name="Garvey A.D."/>
            <person name="Gibson Q.A."/>
            <person name="Johansen J.R."/>
            <person name="Casamatta D.A."/>
        </authorList>
    </citation>
    <scope>NUCLEOTIDE SEQUENCE</scope>
    <source>
        <strain evidence="2">SJRDD-AB1</strain>
    </source>
</reference>
<comment type="caution">
    <text evidence="2">The sequence shown here is derived from an EMBL/GenBank/DDBJ whole genome shotgun (WGS) entry which is preliminary data.</text>
</comment>
<evidence type="ECO:0000256" key="1">
    <source>
        <dbReference type="SAM" id="Phobius"/>
    </source>
</evidence>
<evidence type="ECO:0000313" key="2">
    <source>
        <dbReference type="EMBL" id="MBD6614686.1"/>
    </source>
</evidence>
<dbReference type="AlphaFoldDB" id="A0AA40VQ24"/>
<dbReference type="SUPFAM" id="SSF54523">
    <property type="entry name" value="Pili subunits"/>
    <property type="match status" value="1"/>
</dbReference>
<name>A0AA40VQ24_9NOST</name>
<keyword evidence="1" id="KW-1133">Transmembrane helix</keyword>
<keyword evidence="1" id="KW-0812">Transmembrane</keyword>
<evidence type="ECO:0008006" key="4">
    <source>
        <dbReference type="Google" id="ProtNLM"/>
    </source>
</evidence>
<proteinExistence type="predicted"/>
<dbReference type="Proteomes" id="UP001165986">
    <property type="component" value="Unassembled WGS sequence"/>
</dbReference>